<reference evidence="2" key="1">
    <citation type="journal article" date="2020" name="Nature">
        <title>Giant virus diversity and host interactions through global metagenomics.</title>
        <authorList>
            <person name="Schulz F."/>
            <person name="Roux S."/>
            <person name="Paez-Espino D."/>
            <person name="Jungbluth S."/>
            <person name="Walsh D.A."/>
            <person name="Denef V.J."/>
            <person name="McMahon K.D."/>
            <person name="Konstantinidis K.T."/>
            <person name="Eloe-Fadrosh E.A."/>
            <person name="Kyrpides N.C."/>
            <person name="Woyke T."/>
        </authorList>
    </citation>
    <scope>NUCLEOTIDE SEQUENCE</scope>
    <source>
        <strain evidence="2">GVMAG-M-3300023174-46</strain>
    </source>
</reference>
<sequence length="297" mass="34567">MGSSKKTYKIYLFLLALIILFSLILYVWKKPLSFQVFEPFESSPAPTTIFTCTTFFDFEKQDKWAVFCKAMDSIQELHSAEILSKVDRWLLVNEHSESPKQDWAKVVKEKYPFLELYQKDASQKGQAASMNYILQQIPPYTYWIHWEESWYCRSPCFMRMFDVMDATSLTQVQVTQHLDYPNWLDPGNHTKETNTTSNGIEYIVIHASPGTKETLSLPSEVLNAEKTNHWPLYSLLPSINRVSHYASLGEFSTDPALWPIKFEWDYARRWYLAGNTKAVLPDGPVVRDNSLHTSTYK</sequence>
<keyword evidence="1" id="KW-0472">Membrane</keyword>
<accession>A0A6C0DNT4</accession>
<protein>
    <recommendedName>
        <fullName evidence="3">Glycosyltransferase</fullName>
    </recommendedName>
</protein>
<evidence type="ECO:0008006" key="3">
    <source>
        <dbReference type="Google" id="ProtNLM"/>
    </source>
</evidence>
<evidence type="ECO:0000256" key="1">
    <source>
        <dbReference type="SAM" id="Phobius"/>
    </source>
</evidence>
<keyword evidence="1" id="KW-1133">Transmembrane helix</keyword>
<organism evidence="2">
    <name type="scientific">viral metagenome</name>
    <dbReference type="NCBI Taxonomy" id="1070528"/>
    <lineage>
        <taxon>unclassified sequences</taxon>
        <taxon>metagenomes</taxon>
        <taxon>organismal metagenomes</taxon>
    </lineage>
</organism>
<name>A0A6C0DNT4_9ZZZZ</name>
<keyword evidence="1" id="KW-0812">Transmembrane</keyword>
<dbReference type="AlphaFoldDB" id="A0A6C0DNT4"/>
<evidence type="ECO:0000313" key="2">
    <source>
        <dbReference type="EMBL" id="QHT18267.1"/>
    </source>
</evidence>
<proteinExistence type="predicted"/>
<feature type="transmembrane region" description="Helical" evidence="1">
    <location>
        <begin position="12"/>
        <end position="28"/>
    </location>
</feature>
<dbReference type="EMBL" id="MN739654">
    <property type="protein sequence ID" value="QHT18267.1"/>
    <property type="molecule type" value="Genomic_DNA"/>
</dbReference>